<reference evidence="3 4" key="1">
    <citation type="submission" date="2020-12" db="EMBL/GenBank/DDBJ databases">
        <title>Metabolic potential, ecology and presence of endohyphal bacteria is reflected in genomic diversity of Mucoromycotina.</title>
        <authorList>
            <person name="Muszewska A."/>
            <person name="Okrasinska A."/>
            <person name="Steczkiewicz K."/>
            <person name="Drgas O."/>
            <person name="Orlowska M."/>
            <person name="Perlinska-Lenart U."/>
            <person name="Aleksandrzak-Piekarczyk T."/>
            <person name="Szatraj K."/>
            <person name="Zielenkiewicz U."/>
            <person name="Pilsyk S."/>
            <person name="Malc E."/>
            <person name="Mieczkowski P."/>
            <person name="Kruszewska J.S."/>
            <person name="Biernat P."/>
            <person name="Pawlowska J."/>
        </authorList>
    </citation>
    <scope>NUCLEOTIDE SEQUENCE [LARGE SCALE GENOMIC DNA]</scope>
    <source>
        <strain evidence="3 4">CBS 142.35</strain>
    </source>
</reference>
<keyword evidence="4" id="KW-1185">Reference proteome</keyword>
<evidence type="ECO:0000313" key="3">
    <source>
        <dbReference type="EMBL" id="KAG2224077.1"/>
    </source>
</evidence>
<feature type="compositionally biased region" description="Polar residues" evidence="1">
    <location>
        <begin position="403"/>
        <end position="412"/>
    </location>
</feature>
<evidence type="ECO:0000259" key="2">
    <source>
        <dbReference type="PROSITE" id="PS50812"/>
    </source>
</evidence>
<name>A0A8H7VM79_9FUNG</name>
<feature type="compositionally biased region" description="Basic and acidic residues" evidence="1">
    <location>
        <begin position="342"/>
        <end position="358"/>
    </location>
</feature>
<feature type="compositionally biased region" description="Basic and acidic residues" evidence="1">
    <location>
        <begin position="413"/>
        <end position="428"/>
    </location>
</feature>
<dbReference type="OrthoDB" id="10510120at2759"/>
<sequence length="616" mass="71443">MSPTTRNLTRFIPGKEKRPESLIPDETYIVKVKGFPWWPVMILDNAQVTQNTKDSLKNQKRNIEGYYFHYFHTFEYGYEDINQFRVFNSEKWKFQLEQNLIERIDHRAAIRQALYPEQFLSDRRANIEREFAYEAGKMGKEEYESNEVELTQKEELREEYEKKTLAAPKDAHKREIILESRPESEGTNKKQRQLKNSRKKRIHPKLQSPKLQMEQTATEASMSILSDASQVQEQEQQQSKVETEEANQQRDEQQVQPDLVSASGDTNGENPKEKSLEINETRPLQEQEQQQQLNVETEQTNQQLDEQVQPDVVSVSSDTNGENEEEKSLEINDTQPPQEQQQHLEAKTEKTNQQRDEQVQPDLISVSGDTNEENENEKLLEINETQPLQEQPQNERQNHVQKSENIPTQQQKTDGRRCSTSGIKREIDEQNDTQKPQAKRKRHHTNDSEPLMEIQDTQQQQEIQSLPDVAIVPGSPEYESALTTCTMDCQLPEISLSVGESNIMQFDDIQINNDTVEPIEPITAIHENSTDPKLEINSTTPMKTDDDEEEVELAKNNDDNDTNNNSSIHEVTQDPNFKRAITIKYRLQTILSKHENTVNIVDTTAKGKQEVWSKEC</sequence>
<feature type="compositionally biased region" description="Basic and acidic residues" evidence="1">
    <location>
        <begin position="241"/>
        <end position="253"/>
    </location>
</feature>
<dbReference type="InterPro" id="IPR000313">
    <property type="entry name" value="PWWP_dom"/>
</dbReference>
<feature type="region of interest" description="Disordered" evidence="1">
    <location>
        <begin position="537"/>
        <end position="573"/>
    </location>
</feature>
<dbReference type="AlphaFoldDB" id="A0A8H7VM79"/>
<feature type="compositionally biased region" description="Polar residues" evidence="1">
    <location>
        <begin position="209"/>
        <end position="228"/>
    </location>
</feature>
<feature type="compositionally biased region" description="Basic and acidic residues" evidence="1">
    <location>
        <begin position="270"/>
        <end position="285"/>
    </location>
</feature>
<gene>
    <name evidence="3" type="ORF">INT45_004958</name>
</gene>
<proteinExistence type="predicted"/>
<dbReference type="EMBL" id="JAEPRB010000049">
    <property type="protein sequence ID" value="KAG2224077.1"/>
    <property type="molecule type" value="Genomic_DNA"/>
</dbReference>
<comment type="caution">
    <text evidence="3">The sequence shown here is derived from an EMBL/GenBank/DDBJ whole genome shotgun (WGS) entry which is preliminary data.</text>
</comment>
<feature type="compositionally biased region" description="Low complexity" evidence="1">
    <location>
        <begin position="229"/>
        <end position="240"/>
    </location>
</feature>
<organism evidence="3 4">
    <name type="scientific">Circinella minor</name>
    <dbReference type="NCBI Taxonomy" id="1195481"/>
    <lineage>
        <taxon>Eukaryota</taxon>
        <taxon>Fungi</taxon>
        <taxon>Fungi incertae sedis</taxon>
        <taxon>Mucoromycota</taxon>
        <taxon>Mucoromycotina</taxon>
        <taxon>Mucoromycetes</taxon>
        <taxon>Mucorales</taxon>
        <taxon>Lichtheimiaceae</taxon>
        <taxon>Circinella</taxon>
    </lineage>
</organism>
<feature type="compositionally biased region" description="Basic and acidic residues" evidence="1">
    <location>
        <begin position="162"/>
        <end position="188"/>
    </location>
</feature>
<evidence type="ECO:0000256" key="1">
    <source>
        <dbReference type="SAM" id="MobiDB-lite"/>
    </source>
</evidence>
<feature type="compositionally biased region" description="Polar residues" evidence="1">
    <location>
        <begin position="331"/>
        <end position="341"/>
    </location>
</feature>
<dbReference type="Proteomes" id="UP000646827">
    <property type="component" value="Unassembled WGS sequence"/>
</dbReference>
<dbReference type="Gene3D" id="2.30.30.140">
    <property type="match status" value="1"/>
</dbReference>
<dbReference type="SUPFAM" id="SSF63748">
    <property type="entry name" value="Tudor/PWWP/MBT"/>
    <property type="match status" value="1"/>
</dbReference>
<feature type="compositionally biased region" description="Basic residues" evidence="1">
    <location>
        <begin position="189"/>
        <end position="204"/>
    </location>
</feature>
<accession>A0A8H7VM79</accession>
<dbReference type="PROSITE" id="PS50812">
    <property type="entry name" value="PWWP"/>
    <property type="match status" value="1"/>
</dbReference>
<protein>
    <recommendedName>
        <fullName evidence="2">PWWP domain-containing protein</fullName>
    </recommendedName>
</protein>
<dbReference type="Pfam" id="PF00855">
    <property type="entry name" value="PWWP"/>
    <property type="match status" value="1"/>
</dbReference>
<feature type="compositionally biased region" description="Polar residues" evidence="1">
    <location>
        <begin position="385"/>
        <end position="395"/>
    </location>
</feature>
<feature type="region of interest" description="Disordered" evidence="1">
    <location>
        <begin position="162"/>
        <end position="456"/>
    </location>
</feature>
<feature type="domain" description="PWWP" evidence="2">
    <location>
        <begin position="24"/>
        <end position="90"/>
    </location>
</feature>
<feature type="compositionally biased region" description="Low complexity" evidence="1">
    <location>
        <begin position="286"/>
        <end position="303"/>
    </location>
</feature>
<evidence type="ECO:0000313" key="4">
    <source>
        <dbReference type="Proteomes" id="UP000646827"/>
    </source>
</evidence>